<dbReference type="InterPro" id="IPR011852">
    <property type="entry name" value="TRAP_TAXI"/>
</dbReference>
<organism evidence="2 3">
    <name type="scientific">Sneathiella chungangensis</name>
    <dbReference type="NCBI Taxonomy" id="1418234"/>
    <lineage>
        <taxon>Bacteria</taxon>
        <taxon>Pseudomonadati</taxon>
        <taxon>Pseudomonadota</taxon>
        <taxon>Alphaproteobacteria</taxon>
        <taxon>Sneathiellales</taxon>
        <taxon>Sneathiellaceae</taxon>
        <taxon>Sneathiella</taxon>
    </lineage>
</organism>
<dbReference type="Proteomes" id="UP000445696">
    <property type="component" value="Unassembled WGS sequence"/>
</dbReference>
<sequence length="343" mass="36718">MRRKVSIILLTVLAALAAAMSIPSAQADQETTLFRIGTGGMGGTYYPVGQAIVRSISNPTDASVCAPDPCGVPHLLAVAQTSNGSVANIEDIQSRKIESGFSQSDIAYWAHTGTGVFADQGDFHDITAIASLYREDIHLVARKGSGIERITDLRGMRVSLDDPGSGTLVDARIILDAYGIQESDILAQYVKPSDAIKKIRAGELDAFFIVAGSPSKSISELSAEGLITLVPIDGAVASRLTWENAFFSSTTIPAGSYDGIGTVRTLSVAALWVVSKAQSEEQVYQITKTFWENLPEIQSLGLHPKLKNISMKMALSSMSVPLHPGALRYYQEIGQTVARTNEQ</sequence>
<protein>
    <submittedName>
        <fullName evidence="2">TAXI family TRAP transporter solute-binding subunit</fullName>
    </submittedName>
</protein>
<comment type="caution">
    <text evidence="2">The sequence shown here is derived from an EMBL/GenBank/DDBJ whole genome shotgun (WGS) entry which is preliminary data.</text>
</comment>
<dbReference type="PANTHER" id="PTHR42941">
    <property type="entry name" value="SLL1037 PROTEIN"/>
    <property type="match status" value="1"/>
</dbReference>
<gene>
    <name evidence="2" type="ORF">GQF03_11405</name>
</gene>
<dbReference type="SUPFAM" id="SSF53850">
    <property type="entry name" value="Periplasmic binding protein-like II"/>
    <property type="match status" value="1"/>
</dbReference>
<dbReference type="Pfam" id="PF16868">
    <property type="entry name" value="NMT1_3"/>
    <property type="match status" value="1"/>
</dbReference>
<keyword evidence="1" id="KW-0732">Signal</keyword>
<dbReference type="OrthoDB" id="9776669at2"/>
<accession>A0A845MHN5</accession>
<dbReference type="CDD" id="cd13520">
    <property type="entry name" value="PBP2_TAXI_TRAP"/>
    <property type="match status" value="1"/>
</dbReference>
<reference evidence="2 3" key="1">
    <citation type="journal article" date="2014" name="Int. J. Syst. Evol. Microbiol.">
        <title>Sneathiella chungangensis sp. nov., isolated from a marine sand, and emended description of the genus Sneathiella.</title>
        <authorList>
            <person name="Siamphan C."/>
            <person name="Kim H."/>
            <person name="Lee J.S."/>
            <person name="Kim W."/>
        </authorList>
    </citation>
    <scope>NUCLEOTIDE SEQUENCE [LARGE SCALE GENOMIC DNA]</scope>
    <source>
        <strain evidence="2 3">KCTC 32476</strain>
    </source>
</reference>
<evidence type="ECO:0000313" key="2">
    <source>
        <dbReference type="EMBL" id="MZR22940.1"/>
    </source>
</evidence>
<feature type="signal peptide" evidence="1">
    <location>
        <begin position="1"/>
        <end position="27"/>
    </location>
</feature>
<evidence type="ECO:0000256" key="1">
    <source>
        <dbReference type="SAM" id="SignalP"/>
    </source>
</evidence>
<name>A0A845MHN5_9PROT</name>
<keyword evidence="3" id="KW-1185">Reference proteome</keyword>
<dbReference type="NCBIfam" id="TIGR02122">
    <property type="entry name" value="TRAP_TAXI"/>
    <property type="match status" value="1"/>
</dbReference>
<dbReference type="EMBL" id="WTVA01000004">
    <property type="protein sequence ID" value="MZR22940.1"/>
    <property type="molecule type" value="Genomic_DNA"/>
</dbReference>
<evidence type="ECO:0000313" key="3">
    <source>
        <dbReference type="Proteomes" id="UP000445696"/>
    </source>
</evidence>
<dbReference type="RefSeq" id="WP_161339394.1">
    <property type="nucleotide sequence ID" value="NZ_JBHSDG010000004.1"/>
</dbReference>
<dbReference type="Gene3D" id="3.40.190.10">
    <property type="entry name" value="Periplasmic binding protein-like II"/>
    <property type="match status" value="2"/>
</dbReference>
<dbReference type="AlphaFoldDB" id="A0A845MHN5"/>
<feature type="chain" id="PRO_5032988069" evidence="1">
    <location>
        <begin position="28"/>
        <end position="343"/>
    </location>
</feature>
<proteinExistence type="predicted"/>
<dbReference type="PANTHER" id="PTHR42941:SF1">
    <property type="entry name" value="SLL1037 PROTEIN"/>
    <property type="match status" value="1"/>
</dbReference>